<feature type="region of interest" description="Disordered" evidence="6">
    <location>
        <begin position="981"/>
        <end position="1067"/>
    </location>
</feature>
<organism evidence="10 11">
    <name type="scientific">Hemibagrus guttatus</name>
    <dbReference type="NCBI Taxonomy" id="175788"/>
    <lineage>
        <taxon>Eukaryota</taxon>
        <taxon>Metazoa</taxon>
        <taxon>Chordata</taxon>
        <taxon>Craniata</taxon>
        <taxon>Vertebrata</taxon>
        <taxon>Euteleostomi</taxon>
        <taxon>Actinopterygii</taxon>
        <taxon>Neopterygii</taxon>
        <taxon>Teleostei</taxon>
        <taxon>Ostariophysi</taxon>
        <taxon>Siluriformes</taxon>
        <taxon>Bagridae</taxon>
        <taxon>Hemibagrus</taxon>
    </lineage>
</organism>
<dbReference type="Gene3D" id="1.20.120.230">
    <property type="entry name" value="Alpha-catenin/vinculin-like"/>
    <property type="match status" value="1"/>
</dbReference>
<dbReference type="Pfam" id="PF00018">
    <property type="entry name" value="SH3_1"/>
    <property type="match status" value="1"/>
</dbReference>
<evidence type="ECO:0000256" key="4">
    <source>
        <dbReference type="PROSITE-ProRule" id="PRU00176"/>
    </source>
</evidence>
<dbReference type="Gene3D" id="2.30.30.40">
    <property type="entry name" value="SH3 Domains"/>
    <property type="match status" value="1"/>
</dbReference>
<evidence type="ECO:0000313" key="10">
    <source>
        <dbReference type="EMBL" id="KAK3546719.1"/>
    </source>
</evidence>
<comment type="similarity">
    <text evidence="1">Belongs to the CAS family.</text>
</comment>
<feature type="compositionally biased region" description="Polar residues" evidence="6">
    <location>
        <begin position="300"/>
        <end position="318"/>
    </location>
</feature>
<dbReference type="SMART" id="SM00513">
    <property type="entry name" value="SAP"/>
    <property type="match status" value="1"/>
</dbReference>
<dbReference type="Pfam" id="PF02037">
    <property type="entry name" value="SAP"/>
    <property type="match status" value="1"/>
</dbReference>
<feature type="domain" description="SH3" evidence="7">
    <location>
        <begin position="3"/>
        <end position="65"/>
    </location>
</feature>
<dbReference type="InterPro" id="IPR021901">
    <property type="entry name" value="CAS_C"/>
</dbReference>
<feature type="compositionally biased region" description="Basic and acidic residues" evidence="6">
    <location>
        <begin position="2287"/>
        <end position="2324"/>
    </location>
</feature>
<feature type="domain" description="RRM" evidence="8">
    <location>
        <begin position="2003"/>
        <end position="2080"/>
    </location>
</feature>
<feature type="compositionally biased region" description="Pro residues" evidence="6">
    <location>
        <begin position="1517"/>
        <end position="1526"/>
    </location>
</feature>
<feature type="compositionally biased region" description="Basic and acidic residues" evidence="6">
    <location>
        <begin position="2114"/>
        <end position="2125"/>
    </location>
</feature>
<dbReference type="PANTHER" id="PTHR46589:SF1">
    <property type="entry name" value="APOPTOTIC CHROMATIN CONDENSATION INDUCER IN THE NUCLEUS"/>
    <property type="match status" value="1"/>
</dbReference>
<feature type="compositionally biased region" description="Basic and acidic residues" evidence="6">
    <location>
        <begin position="1529"/>
        <end position="1687"/>
    </location>
</feature>
<feature type="compositionally biased region" description="Acidic residues" evidence="6">
    <location>
        <begin position="1138"/>
        <end position="1155"/>
    </location>
</feature>
<dbReference type="GO" id="GO:0071011">
    <property type="term" value="C:precatalytic spliceosome"/>
    <property type="evidence" value="ECO:0007669"/>
    <property type="project" value="TreeGrafter"/>
</dbReference>
<evidence type="ECO:0000256" key="3">
    <source>
        <dbReference type="ARBA" id="ARBA00022889"/>
    </source>
</evidence>
<comment type="caution">
    <text evidence="10">The sequence shown here is derived from an EMBL/GenBank/DDBJ whole genome shotgun (WGS) entry which is preliminary data.</text>
</comment>
<feature type="compositionally biased region" description="Basic residues" evidence="6">
    <location>
        <begin position="2171"/>
        <end position="2189"/>
    </location>
</feature>
<feature type="compositionally biased region" description="Basic and acidic residues" evidence="6">
    <location>
        <begin position="1404"/>
        <end position="1421"/>
    </location>
</feature>
<dbReference type="InterPro" id="IPR036028">
    <property type="entry name" value="SH3-like_dom_sf"/>
</dbReference>
<feature type="compositionally biased region" description="Basic and acidic residues" evidence="6">
    <location>
        <begin position="2233"/>
        <end position="2273"/>
    </location>
</feature>
<feature type="compositionally biased region" description="Low complexity" evidence="6">
    <location>
        <begin position="1233"/>
        <end position="1251"/>
    </location>
</feature>
<dbReference type="Gene3D" id="1.10.720.30">
    <property type="entry name" value="SAP domain"/>
    <property type="match status" value="1"/>
</dbReference>
<dbReference type="InterPro" id="IPR012677">
    <property type="entry name" value="Nucleotide-bd_a/b_plait_sf"/>
</dbReference>
<evidence type="ECO:0000256" key="6">
    <source>
        <dbReference type="SAM" id="MobiDB-lite"/>
    </source>
</evidence>
<dbReference type="CDD" id="cd12003">
    <property type="entry name" value="SH3_EFS"/>
    <property type="match status" value="1"/>
</dbReference>
<evidence type="ECO:0000259" key="8">
    <source>
        <dbReference type="PROSITE" id="PS50102"/>
    </source>
</evidence>
<evidence type="ECO:0000259" key="9">
    <source>
        <dbReference type="PROSITE" id="PS50800"/>
    </source>
</evidence>
<feature type="region of interest" description="Disordered" evidence="6">
    <location>
        <begin position="104"/>
        <end position="158"/>
    </location>
</feature>
<feature type="compositionally biased region" description="Basic and acidic residues" evidence="6">
    <location>
        <begin position="134"/>
        <end position="147"/>
    </location>
</feature>
<dbReference type="GO" id="GO:0061574">
    <property type="term" value="C:ASAP complex"/>
    <property type="evidence" value="ECO:0007669"/>
    <property type="project" value="TreeGrafter"/>
</dbReference>
<dbReference type="InterPro" id="IPR003034">
    <property type="entry name" value="SAP_dom"/>
</dbReference>
<feature type="compositionally biased region" description="Acidic residues" evidence="6">
    <location>
        <begin position="1921"/>
        <end position="1931"/>
    </location>
</feature>
<sequence length="2346" mass="255991">MSLSTVLAKALYDNAAESPEELAFRKGDILMVLEQEQDGGPGWWLCSLHGRQGIAPANRLRLLQTAPDARRTPSVDSVYLSPVQQGHLNGLRLEDGDGVYLSPPSLVEGVYQSPGGASGPGSRPRSHSSSGARPRPEWADIGVEGRPRSPSLRGRTGEVGSVYQSPVTMVPLGAQYRPQAASESVYLSPSAVPRSTAESGGEAAYLSPRESSIAGHSDPCYLVPRPTVGALPGEDFYKTPVNTAPVPVLQDGVASQAKAGQEPPGMYQTPSAPGTAMTRTPQAERKLSAGSAVVSAASGQIVNTPPTSRSSARPQGQCATPPVTRGKTSQTIVKGSPLLVRTGKSGLPGSPNFGRKPPPPAPPVRSVTRKDLPQGQAPSYTTKPTMQAGPPTETAKAENQRQMNKDGGKKTDMQMPKKECIASDDGKHDDQVYDTPPTNRWQQPVPAVSAEESESIYNTPRAVPLNSEQGSEIYDVPTHALNQPSDLQQQTYNVPASLPLSEDIEEDVYSVPSLPGLPLDTGEIPGSMGEARGSVEVYSIPSPGKSELASDDVSEADGGIYDMPALTMDIPACRLSASSTGSGDIQWKSSLSALVQSALSSASIASTPSRDLAASLAEILSVWKAGHSGEVPPSLQQAWSRLADLLPALSVCGPSPPADGLLTMVRCALEDSSTLLQSQTRPRLPSQESLSRRPLPALPVAEVKPMAGGMGSRKGSWIQERPLPPPPVPAFPLPPAPASLSLAGQISEDEQGNEYAGIGLTPAPPLYPAGDSVGYVKLQLSPPPPLPVSLSLEDSELLSFYSSQSLSHLSCLADAIDSLFSSVQGNQPPRIFVSRGKSLIVTAHKLVFIGDTLARLLSSTDLRAKHVASVAATARSLSDRAKGGSKMAELEDVTLDGKPLHSLRVADLKAALEQRGLAKSGQKNALIKRLKGALMLESLQRTSTSHPGLQPNSQIGEEMSQNSFIKQYLAKQQELLRQRMEREAREAAEADDTDSPAGPEEDDHTAANDSTSCLPDRHHVASRPSVPEDGGGDQLGPQDPVALGGHRLDAGTASVSHDSSDVPTAKIWRPSFSQEEVATPSPPRAVASLSVRVVGQPERQGVPLIVPRPQQREGTAPVEAGPAHPMPQLSQSARTQEDSDEDDDDDDDDSDEDDNWGPISRGRKNIHTPPAQRSRRKLQPPQHIPPHHSPLQLRQPTPPPSPPPELSFPLPDTPKQSPPEQDEPEAPEGAAVSSPVSLQRQESSSSSRSSSPEPPSQRRPGPLSLLVRKMESEGAFDGGQKKEEEEEGDTAAPAEEEQAEAGPGVLVFSRGVTEDVHTSCDSEVVPDHQDSPQEQLPEEPESLPTMPSITESSPLGSVEMKDAESEQEESSQPDEEKKEEDVEGFSDEKVKEKETEESFNVSSWKREREESPSQDSADFHHRSPPSPPVPAKRARIFSKVPPPKCLMSPSKQEQVSVLVSGPHRADADVEMETEAPTVSPQSSPEKEHDKEMKEVETDQQEPAEADEATEDINKPPSSLPPSPPPEDMGAERERESSEENERARFTERERERSVERERERSVEREREKSAERESERSLEIEKGTSSKRTDISAESERSTERGREISAERERSSERGREISAERERSTDRGRERSAEREKSTERGRGRSAEQEKSTERGRKRSAERETSAERKIERSTENEKSPERHSSPSSRSSSSDSDSDSESSSSSSSGSSPQDKPSPPSQNKDKEKKDSSSDDAAEQLPDAADKEEPLRDVKQATVAEPTGPVSMELQEQPESESALAHPASQEAPETSESRSDESTTPKAFAARKISLTTAKPEGAAVEAESGGGAGRKRRWGSSTAVTAKKPSISITTESLKSLIPDLKPLQEAVVDLHPDEGRFSGDEDSGQQPERDEDQGLQIRRTVTQVVPSESQENGQKEKEEDEDEDEEQTEGEKEKLPKKPRRESSSEVAMETQEGDIKKVTPNDSVVRRSISQQKVAVSITIDDPVRTGRQLSPPRGKTSNIIHICNLVRPFTLGQLKELLNRTGSVVEDGFWIDKIKSHCYVTYSSTEEAVATREALHGVKWPSSNPKVLRVDFCEQKELDFHKGLLTGEDPRVVAAPSRPAAPPPLVPPTREKEREREREGASANVRDQWAEREREMERRERTRSEREWDRDKVRDFNRDEREAARRSRSRDRDRRRKERGKSKEKKSEKKDKPEEPPAKLLDDLFRKTKAAPCIYWLPLTEEQVTQKSLERAERMKEREKRRKELQEEEDKKREEERKERARGRERDGGNAASSGGGSSRPAEGEKDKERERERERERDRGREKEGEKRRDSNRGRGSDSKPAGGSRRSRSHSNPSRDRRR</sequence>
<feature type="compositionally biased region" description="Basic and acidic residues" evidence="6">
    <location>
        <begin position="1312"/>
        <end position="1331"/>
    </location>
</feature>
<evidence type="ECO:0000256" key="2">
    <source>
        <dbReference type="ARBA" id="ARBA00022443"/>
    </source>
</evidence>
<feature type="compositionally biased region" description="Polar residues" evidence="6">
    <location>
        <begin position="1345"/>
        <end position="1355"/>
    </location>
</feature>
<feature type="compositionally biased region" description="Basic and acidic residues" evidence="6">
    <location>
        <begin position="1374"/>
        <end position="1396"/>
    </location>
</feature>
<feature type="compositionally biased region" description="Low complexity" evidence="6">
    <location>
        <begin position="288"/>
        <end position="299"/>
    </location>
</feature>
<dbReference type="PANTHER" id="PTHR46589">
    <property type="entry name" value="APOPTOTIC CHROMATIN CONDENSATION INDUCER IN THE NUCLEUS"/>
    <property type="match status" value="1"/>
</dbReference>
<feature type="region of interest" description="Disordered" evidence="6">
    <location>
        <begin position="2098"/>
        <end position="2346"/>
    </location>
</feature>
<evidence type="ECO:0000256" key="1">
    <source>
        <dbReference type="ARBA" id="ARBA00007848"/>
    </source>
</evidence>
<dbReference type="Pfam" id="PF12026">
    <property type="entry name" value="CAS_C"/>
    <property type="match status" value="1"/>
</dbReference>
<protein>
    <recommendedName>
        <fullName evidence="12">SH3 domain-containing protein</fullName>
    </recommendedName>
</protein>
<dbReference type="GO" id="GO:0007155">
    <property type="term" value="P:cell adhesion"/>
    <property type="evidence" value="ECO:0007669"/>
    <property type="project" value="UniProtKB-KW"/>
</dbReference>
<feature type="compositionally biased region" description="Basic and acidic residues" evidence="6">
    <location>
        <begin position="1724"/>
        <end position="1733"/>
    </location>
</feature>
<dbReference type="Gene3D" id="3.30.70.330">
    <property type="match status" value="1"/>
</dbReference>
<feature type="compositionally biased region" description="Basic and acidic residues" evidence="6">
    <location>
        <begin position="2190"/>
        <end position="2211"/>
    </location>
</feature>
<dbReference type="InterPro" id="IPR036361">
    <property type="entry name" value="SAP_dom_sf"/>
</dbReference>
<dbReference type="InterPro" id="IPR001452">
    <property type="entry name" value="SH3_domain"/>
</dbReference>
<feature type="compositionally biased region" description="Basic and acidic residues" evidence="6">
    <location>
        <begin position="1484"/>
        <end position="1496"/>
    </location>
</feature>
<dbReference type="InterPro" id="IPR035979">
    <property type="entry name" value="RBD_domain_sf"/>
</dbReference>
<feature type="region of interest" description="Disordered" evidence="6">
    <location>
        <begin position="1089"/>
        <end position="1956"/>
    </location>
</feature>
<dbReference type="GO" id="GO:0003723">
    <property type="term" value="F:RNA binding"/>
    <property type="evidence" value="ECO:0007669"/>
    <property type="project" value="UniProtKB-UniRule"/>
</dbReference>
<dbReference type="EMBL" id="JAUCMX010000005">
    <property type="protein sequence ID" value="KAK3546719.1"/>
    <property type="molecule type" value="Genomic_DNA"/>
</dbReference>
<feature type="compositionally biased region" description="Polar residues" evidence="6">
    <location>
        <begin position="1902"/>
        <end position="1912"/>
    </location>
</feature>
<feature type="region of interest" description="Disordered" evidence="6">
    <location>
        <begin position="254"/>
        <end position="467"/>
    </location>
</feature>
<feature type="compositionally biased region" description="Polar residues" evidence="6">
    <location>
        <begin position="268"/>
        <end position="281"/>
    </location>
</feature>
<dbReference type="FunFam" id="2.30.30.40:FF:000009">
    <property type="entry name" value="Breast cancer anti-estrogen resistance 1"/>
    <property type="match status" value="1"/>
</dbReference>
<dbReference type="PROSITE" id="PS50800">
    <property type="entry name" value="SAP"/>
    <property type="match status" value="1"/>
</dbReference>
<dbReference type="SUPFAM" id="SSF54928">
    <property type="entry name" value="RNA-binding domain, RBD"/>
    <property type="match status" value="1"/>
</dbReference>
<dbReference type="InterPro" id="IPR000504">
    <property type="entry name" value="RRM_dom"/>
</dbReference>
<dbReference type="SMART" id="SM00326">
    <property type="entry name" value="SH3"/>
    <property type="match status" value="1"/>
</dbReference>
<feature type="compositionally biased region" description="Basic and acidic residues" evidence="6">
    <location>
        <begin position="395"/>
        <end position="431"/>
    </location>
</feature>
<evidence type="ECO:0000256" key="5">
    <source>
        <dbReference type="PROSITE-ProRule" id="PRU00192"/>
    </source>
</evidence>
<dbReference type="GO" id="GO:0008380">
    <property type="term" value="P:RNA splicing"/>
    <property type="evidence" value="ECO:0007669"/>
    <property type="project" value="TreeGrafter"/>
</dbReference>
<reference evidence="10" key="1">
    <citation type="submission" date="2023-06" db="EMBL/GenBank/DDBJ databases">
        <title>Male Hemibagrus guttatus genome.</title>
        <authorList>
            <person name="Bian C."/>
        </authorList>
    </citation>
    <scope>NUCLEOTIDE SEQUENCE</scope>
    <source>
        <strain evidence="10">Male_cb2023</strain>
        <tissue evidence="10">Muscle</tissue>
    </source>
</reference>
<accession>A0AAE0R8M8</accession>
<dbReference type="InterPro" id="IPR052793">
    <property type="entry name" value="EJC-associated_protein"/>
</dbReference>
<dbReference type="InterPro" id="IPR032552">
    <property type="entry name" value="RSB_motif"/>
</dbReference>
<keyword evidence="3" id="KW-0130">Cell adhesion</keyword>
<evidence type="ECO:0000313" key="11">
    <source>
        <dbReference type="Proteomes" id="UP001274896"/>
    </source>
</evidence>
<feature type="compositionally biased region" description="Pro residues" evidence="6">
    <location>
        <begin position="1196"/>
        <end position="1206"/>
    </location>
</feature>
<feature type="compositionally biased region" description="Acidic residues" evidence="6">
    <location>
        <begin position="1284"/>
        <end position="1299"/>
    </location>
</feature>
<keyword evidence="4" id="KW-0694">RNA-binding</keyword>
<dbReference type="SUPFAM" id="SSF68906">
    <property type="entry name" value="SAP domain"/>
    <property type="match status" value="1"/>
</dbReference>
<feature type="compositionally biased region" description="Acidic residues" evidence="6">
    <location>
        <begin position="1497"/>
        <end position="1510"/>
    </location>
</feature>
<dbReference type="InterPro" id="IPR034257">
    <property type="entry name" value="Acinus_RRM"/>
</dbReference>
<feature type="compositionally biased region" description="Basic and acidic residues" evidence="6">
    <location>
        <begin position="1871"/>
        <end position="1882"/>
    </location>
</feature>
<proteinExistence type="inferred from homology"/>
<feature type="compositionally biased region" description="Basic and acidic residues" evidence="6">
    <location>
        <begin position="1744"/>
        <end position="1755"/>
    </location>
</feature>
<feature type="compositionally biased region" description="Low complexity" evidence="6">
    <location>
        <begin position="1688"/>
        <end position="1716"/>
    </location>
</feature>
<feature type="compositionally biased region" description="Polar residues" evidence="6">
    <location>
        <begin position="376"/>
        <end position="385"/>
    </location>
</feature>
<feature type="compositionally biased region" description="Low complexity" evidence="6">
    <location>
        <begin position="120"/>
        <end position="133"/>
    </location>
</feature>
<dbReference type="Proteomes" id="UP001274896">
    <property type="component" value="Unassembled WGS sequence"/>
</dbReference>
<dbReference type="InterPro" id="IPR035747">
    <property type="entry name" value="EFS_SH3"/>
</dbReference>
<dbReference type="SUPFAM" id="SSF50044">
    <property type="entry name" value="SH3-domain"/>
    <property type="match status" value="1"/>
</dbReference>
<dbReference type="PROSITE" id="PS50002">
    <property type="entry name" value="SH3"/>
    <property type="match status" value="1"/>
</dbReference>
<keyword evidence="11" id="KW-1185">Reference proteome</keyword>
<dbReference type="CDD" id="cd12432">
    <property type="entry name" value="RRM_ACINU"/>
    <property type="match status" value="1"/>
</dbReference>
<name>A0AAE0R8M8_9TELE</name>
<feature type="domain" description="SAP" evidence="9">
    <location>
        <begin position="900"/>
        <end position="934"/>
    </location>
</feature>
<feature type="compositionally biased region" description="Acidic residues" evidence="6">
    <location>
        <begin position="989"/>
        <end position="1003"/>
    </location>
</feature>
<feature type="compositionally biased region" description="Basic and acidic residues" evidence="6">
    <location>
        <begin position="1932"/>
        <end position="1947"/>
    </location>
</feature>
<evidence type="ECO:0000259" key="7">
    <source>
        <dbReference type="PROSITE" id="PS50002"/>
    </source>
</evidence>
<dbReference type="Pfam" id="PF16294">
    <property type="entry name" value="RSB_motif"/>
    <property type="match status" value="1"/>
</dbReference>
<keyword evidence="2 5" id="KW-0728">SH3 domain</keyword>
<dbReference type="PROSITE" id="PS50102">
    <property type="entry name" value="RRM"/>
    <property type="match status" value="1"/>
</dbReference>
<evidence type="ECO:0008006" key="12">
    <source>
        <dbReference type="Google" id="ProtNLM"/>
    </source>
</evidence>
<gene>
    <name evidence="10" type="ORF">QTP70_033375</name>
</gene>
<feature type="compositionally biased region" description="Basic and acidic residues" evidence="6">
    <location>
        <begin position="2133"/>
        <end position="2170"/>
    </location>
</feature>